<evidence type="ECO:0000313" key="2">
    <source>
        <dbReference type="Proteomes" id="UP000034881"/>
    </source>
</evidence>
<dbReference type="Proteomes" id="UP000034881">
    <property type="component" value="Unassembled WGS sequence"/>
</dbReference>
<accession>A0A0G0QMH4</accession>
<evidence type="ECO:0000313" key="1">
    <source>
        <dbReference type="EMBL" id="KKR41348.1"/>
    </source>
</evidence>
<dbReference type="EMBL" id="LBYB01000013">
    <property type="protein sequence ID" value="KKR41348.1"/>
    <property type="molecule type" value="Genomic_DNA"/>
</dbReference>
<organism evidence="1 2">
    <name type="scientific">Candidatus Daviesbacteria bacterium GW2011_GWC2_40_12</name>
    <dbReference type="NCBI Taxonomy" id="1618431"/>
    <lineage>
        <taxon>Bacteria</taxon>
        <taxon>Candidatus Daviesiibacteriota</taxon>
    </lineage>
</organism>
<gene>
    <name evidence="1" type="ORF">UT77_C0013G0018</name>
</gene>
<dbReference type="AlphaFoldDB" id="A0A0G0QMH4"/>
<protein>
    <recommendedName>
        <fullName evidence="3">F-type ATPase subunit delta</fullName>
    </recommendedName>
</protein>
<proteinExistence type="predicted"/>
<evidence type="ECO:0008006" key="3">
    <source>
        <dbReference type="Google" id="ProtNLM"/>
    </source>
</evidence>
<comment type="caution">
    <text evidence="1">The sequence shown here is derived from an EMBL/GenBank/DDBJ whole genome shotgun (WGS) entry which is preliminary data.</text>
</comment>
<reference evidence="1 2" key="1">
    <citation type="journal article" date="2015" name="Nature">
        <title>rRNA introns, odd ribosomes, and small enigmatic genomes across a large radiation of phyla.</title>
        <authorList>
            <person name="Brown C.T."/>
            <person name="Hug L.A."/>
            <person name="Thomas B.C."/>
            <person name="Sharon I."/>
            <person name="Castelle C.J."/>
            <person name="Singh A."/>
            <person name="Wilkins M.J."/>
            <person name="Williams K.H."/>
            <person name="Banfield J.F."/>
        </authorList>
    </citation>
    <scope>NUCLEOTIDE SEQUENCE [LARGE SCALE GENOMIC DNA]</scope>
</reference>
<name>A0A0G0QMH4_9BACT</name>
<sequence>MDEILAIILKDTYSLSQLKTRLRILKSNLLKTFFGNSEEDVPITVPDLSWLKSLPAEFYQRFNKDNVYQTFSNIEKEIPNLKILTIHLAFEPDDITLNQISAYARNTFSASGLLLDIKQDSALIAGAALTWKGVYKDYSLRAKLDTKKGEILQEFKKFLR</sequence>